<keyword evidence="2" id="KW-1185">Reference proteome</keyword>
<protein>
    <submittedName>
        <fullName evidence="1">UPF0262 family protein</fullName>
    </submittedName>
</protein>
<evidence type="ECO:0000313" key="2">
    <source>
        <dbReference type="Proteomes" id="UP001310692"/>
    </source>
</evidence>
<accession>A0ABU7LZY5</accession>
<evidence type="ECO:0000313" key="1">
    <source>
        <dbReference type="EMBL" id="MEE2567113.1"/>
    </source>
</evidence>
<dbReference type="EMBL" id="JAZDRO010000004">
    <property type="protein sequence ID" value="MEE2567113.1"/>
    <property type="molecule type" value="Genomic_DNA"/>
</dbReference>
<dbReference type="Pfam" id="PF06793">
    <property type="entry name" value="UPF0262"/>
    <property type="match status" value="1"/>
</dbReference>
<name>A0ABU7LZY5_9PROT</name>
<dbReference type="RefSeq" id="WP_330196673.1">
    <property type="nucleotide sequence ID" value="NZ_JAZDRO010000004.1"/>
</dbReference>
<sequence>MSEDERISALELSGFGALSETQADHDRRIAINDLLDSNRFAPDGLNAGPYAVRLAIEEGRLHIEVKGEDGDVLRSHIFSMGPFRGVYKDYFMICDSYNDAVRDASLAQIEAIDMGRRGIHNEGSELLRERLEGKIAVDFETARRLFTLIGSLHRRAGGA</sequence>
<comment type="caution">
    <text evidence="1">The sequence shown here is derived from an EMBL/GenBank/DDBJ whole genome shotgun (WGS) entry which is preliminary data.</text>
</comment>
<proteinExistence type="predicted"/>
<dbReference type="Proteomes" id="UP001310692">
    <property type="component" value="Unassembled WGS sequence"/>
</dbReference>
<dbReference type="InterPro" id="IPR008321">
    <property type="entry name" value="UCP032146"/>
</dbReference>
<organism evidence="1 2">
    <name type="scientific">Hyphobacterium marinum</name>
    <dbReference type="NCBI Taxonomy" id="3116574"/>
    <lineage>
        <taxon>Bacteria</taxon>
        <taxon>Pseudomonadati</taxon>
        <taxon>Pseudomonadota</taxon>
        <taxon>Alphaproteobacteria</taxon>
        <taxon>Maricaulales</taxon>
        <taxon>Maricaulaceae</taxon>
        <taxon>Hyphobacterium</taxon>
    </lineage>
</organism>
<gene>
    <name evidence="1" type="ORF">V0U35_10540</name>
</gene>
<dbReference type="PIRSF" id="PIRSF032146">
    <property type="entry name" value="UCP032146"/>
    <property type="match status" value="1"/>
</dbReference>
<reference evidence="1 2" key="1">
    <citation type="submission" date="2024-01" db="EMBL/GenBank/DDBJ databases">
        <title>Hyphobacterium bacterium isolated from marine sediment.</title>
        <authorList>
            <person name="Zhao S."/>
        </authorList>
    </citation>
    <scope>NUCLEOTIDE SEQUENCE [LARGE SCALE GENOMIC DNA]</scope>
    <source>
        <strain evidence="1 2">Y60-23</strain>
    </source>
</reference>
<dbReference type="NCBIfam" id="NF002769">
    <property type="entry name" value="PRK02853.1"/>
    <property type="match status" value="1"/>
</dbReference>